<keyword evidence="2" id="KW-0614">Plasmid</keyword>
<dbReference type="EMBL" id="AE003851">
    <property type="protein sequence ID" value="AAF85608.1"/>
    <property type="molecule type" value="Genomic_DNA"/>
</dbReference>
<gene>
    <name evidence="2" type="ordered locus">XF_a0039</name>
</gene>
<accession>Q9PHG8</accession>
<dbReference type="HOGENOM" id="CLU_1159677_0_0_6"/>
<dbReference type="PIR" id="G82865">
    <property type="entry name" value="G82865"/>
</dbReference>
<evidence type="ECO:0000313" key="3">
    <source>
        <dbReference type="Proteomes" id="UP000000812"/>
    </source>
</evidence>
<dbReference type="NCBIfam" id="NF010452">
    <property type="entry name" value="PRK13879.1"/>
    <property type="match status" value="1"/>
</dbReference>
<protein>
    <submittedName>
        <fullName evidence="2">Conjugal transfer protein</fullName>
    </submittedName>
</protein>
<proteinExistence type="predicted"/>
<geneLocation type="plasmid" evidence="2 3">
    <name>pXF51</name>
</geneLocation>
<feature type="coiled-coil region" evidence="1">
    <location>
        <begin position="39"/>
        <end position="73"/>
    </location>
</feature>
<dbReference type="Proteomes" id="UP000000812">
    <property type="component" value="Plasmid pXF51"/>
</dbReference>
<evidence type="ECO:0000313" key="2">
    <source>
        <dbReference type="EMBL" id="AAF85608.1"/>
    </source>
</evidence>
<reference evidence="2 3" key="1">
    <citation type="journal article" date="2000" name="Nature">
        <title>The genome sequence of the plant pathogen Xylella fastidiosa.</title>
        <authorList>
            <person name="Simpson A.J."/>
            <person name="Reinach F.C."/>
            <person name="Arruda P."/>
            <person name="Abreu F.A."/>
            <person name="Acencio M."/>
            <person name="Alvarenga R."/>
            <person name="Alves L.M."/>
            <person name="Araya J.E."/>
            <person name="Baia G.S."/>
            <person name="Baptista C.S."/>
            <person name="Barros M.H."/>
            <person name="Bonaccorsi E.D."/>
            <person name="Bordin S."/>
            <person name="Bove J.M."/>
            <person name="Briones M.R."/>
            <person name="Bueno M.R."/>
            <person name="Camargo A.A."/>
            <person name="Camargo L.E."/>
            <person name="Carraro D.M."/>
            <person name="Carrer H."/>
            <person name="Colauto N.B."/>
            <person name="Colombo C."/>
            <person name="Costa F.F."/>
            <person name="Costa M.C."/>
            <person name="Costa-Neto C.M."/>
            <person name="Coutinho L.L."/>
            <person name="Cristofani M."/>
            <person name="Dias-Neto E."/>
            <person name="Docena C."/>
            <person name="El-Dorry H."/>
            <person name="Facincani A.P."/>
            <person name="Ferreira A.J."/>
            <person name="Ferreira V.C."/>
            <person name="Ferro J.A."/>
            <person name="Fraga J.S."/>
            <person name="Franca S.C."/>
            <person name="Franco M.C."/>
            <person name="Frohme M."/>
            <person name="Furlan L.R."/>
            <person name="Garnier M."/>
            <person name="Goldman G.H."/>
            <person name="Goldman M.H."/>
            <person name="Gomes S.L."/>
            <person name="Gruber A."/>
            <person name="Ho P.L."/>
            <person name="Hoheisel J.D."/>
            <person name="Junqueira M.L."/>
            <person name="Kemper E.L."/>
            <person name="Kitajima J.P."/>
            <person name="Krieger J.E."/>
            <person name="Kuramae E.E."/>
            <person name="Laigret F."/>
            <person name="Lambais M.R."/>
            <person name="Leite L.C."/>
            <person name="Lemos E.G."/>
            <person name="Lemos M.V."/>
            <person name="Lopes S.A."/>
            <person name="Lopes C.R."/>
            <person name="Machado J.A."/>
            <person name="Machado M.A."/>
            <person name="Madeira A.M."/>
            <person name="Madeira H.M."/>
            <person name="Marino C.L."/>
            <person name="Marques M.V."/>
            <person name="Martins E.A."/>
            <person name="Martins E.M."/>
            <person name="Matsukuma A.Y."/>
            <person name="Menck C.F."/>
            <person name="Miracca E.C."/>
            <person name="Miyaki C.Y."/>
            <person name="Monteriro-Vitorello C.B."/>
            <person name="Moon D.H."/>
            <person name="Nagai M.A."/>
            <person name="Nascimento A.L."/>
            <person name="Netto L.E."/>
            <person name="Nhani A.Jr."/>
            <person name="Nobrega F.G."/>
            <person name="Nunes L.R."/>
            <person name="Oliveira M.A."/>
            <person name="de Oliveira M.C."/>
            <person name="de Oliveira R.C."/>
            <person name="Palmieri D.A."/>
            <person name="Paris A."/>
            <person name="Peixoto B.R."/>
            <person name="Pereira G.A."/>
            <person name="Pereira H.A.Jr."/>
            <person name="Pesquero J.B."/>
            <person name="Quaggio R.B."/>
            <person name="Roberto P.G."/>
            <person name="Rodrigues V."/>
            <person name="de M Rosa A.J."/>
            <person name="de Rosa V.E.Jr."/>
            <person name="de Sa R.G."/>
            <person name="Santelli R.V."/>
            <person name="Sawasaki H.E."/>
            <person name="da Silva A.C."/>
            <person name="da Silva A.M."/>
            <person name="da Silva F.R."/>
            <person name="da Silva W.A.Jr."/>
            <person name="da Silveira J.F."/>
            <person name="Silvestri M.L."/>
            <person name="Siqueira W.J."/>
            <person name="de Souza A.A."/>
            <person name="de Souza A.P."/>
            <person name="Terenzi M.F."/>
            <person name="Truffi D."/>
            <person name="Tsai S.M."/>
            <person name="Tsuhako M.H."/>
            <person name="Vallada H."/>
            <person name="Van Sluys M.A."/>
            <person name="Verjovski-Almeida S."/>
            <person name="Vettore A.L."/>
            <person name="Zago M.A."/>
            <person name="Zatz M."/>
            <person name="Meidanis J."/>
            <person name="Setubal J.C."/>
        </authorList>
    </citation>
    <scope>NUCLEOTIDE SEQUENCE [LARGE SCALE GENOMIC DNA]</scope>
    <source>
        <strain evidence="2 3">9a5c</strain>
        <plasmid evidence="3">Plasmid pXF51</plasmid>
    </source>
</reference>
<organism evidence="2 3">
    <name type="scientific">Xylella fastidiosa (strain 9a5c)</name>
    <dbReference type="NCBI Taxonomy" id="160492"/>
    <lineage>
        <taxon>Bacteria</taxon>
        <taxon>Pseudomonadati</taxon>
        <taxon>Pseudomonadota</taxon>
        <taxon>Gammaproteobacteria</taxon>
        <taxon>Lysobacterales</taxon>
        <taxon>Lysobacteraceae</taxon>
        <taxon>Xylella</taxon>
    </lineage>
</organism>
<dbReference type="SUPFAM" id="SSF101082">
    <property type="entry name" value="Typo IV secretion system protein TraC"/>
    <property type="match status" value="1"/>
</dbReference>
<keyword evidence="1" id="KW-0175">Coiled coil</keyword>
<dbReference type="InterPro" id="IPR014147">
    <property type="entry name" value="T4SS_TrbJ"/>
</dbReference>
<dbReference type="eggNOG" id="COG5314">
    <property type="taxonomic scope" value="Bacteria"/>
</dbReference>
<dbReference type="KEGG" id="xfa:XF_a0039"/>
<dbReference type="NCBIfam" id="TIGR02780">
    <property type="entry name" value="TrbJ_Ti"/>
    <property type="match status" value="1"/>
</dbReference>
<evidence type="ECO:0000256" key="1">
    <source>
        <dbReference type="SAM" id="Coils"/>
    </source>
</evidence>
<dbReference type="AlphaFoldDB" id="Q9PHG8"/>
<sequence length="259" mass="28207">MSMRTFLKNALTIKNAGIAVVLLVGISQQTQAGMPVIDISNLEQNIVSAVQQVAAVEKQIQQYQTQLQQYQNMLQNTVAPSAYIWDQASQVMNKLMVAQDTLSYYKKKAGSIDSYLSRYQDVSYYRTSPCFTAAGCSSSQLQALQDAQANNSEALKHANDAVLKGIDQQQQTLISDAATLQKLQLQATTAQGQMQALQAANQLASAQTNQLLQIRSMLAAQAAAVATRASNDADKAALMEAADQRFRSGSYTKSPVKNW</sequence>
<name>Q9PHG8_XYLFA</name>